<dbReference type="Proteomes" id="UP001243757">
    <property type="component" value="Unassembled WGS sequence"/>
</dbReference>
<dbReference type="PANTHER" id="PTHR38340:SF1">
    <property type="entry name" value="S-LAYER PROTEIN"/>
    <property type="match status" value="1"/>
</dbReference>
<evidence type="ECO:0008006" key="5">
    <source>
        <dbReference type="Google" id="ProtNLM"/>
    </source>
</evidence>
<dbReference type="PROSITE" id="PS00330">
    <property type="entry name" value="HEMOLYSIN_CALCIUM"/>
    <property type="match status" value="1"/>
</dbReference>
<dbReference type="PRINTS" id="PR00313">
    <property type="entry name" value="CABNDNGRPT"/>
</dbReference>
<proteinExistence type="predicted"/>
<dbReference type="Pfam" id="PF00353">
    <property type="entry name" value="HemolysinCabind"/>
    <property type="match status" value="1"/>
</dbReference>
<dbReference type="PANTHER" id="PTHR38340">
    <property type="entry name" value="S-LAYER PROTEIN"/>
    <property type="match status" value="1"/>
</dbReference>
<accession>A0ABT7EZB4</accession>
<name>A0ABT7EZB4_9RHOB</name>
<dbReference type="RefSeq" id="WP_284480500.1">
    <property type="nucleotide sequence ID" value="NZ_JASNJD010000005.1"/>
</dbReference>
<evidence type="ECO:0000313" key="3">
    <source>
        <dbReference type="EMBL" id="MDK3017682.1"/>
    </source>
</evidence>
<keyword evidence="2" id="KW-0964">Secreted</keyword>
<evidence type="ECO:0000256" key="1">
    <source>
        <dbReference type="ARBA" id="ARBA00004613"/>
    </source>
</evidence>
<evidence type="ECO:0000256" key="2">
    <source>
        <dbReference type="ARBA" id="ARBA00022525"/>
    </source>
</evidence>
<protein>
    <recommendedName>
        <fullName evidence="5">Calcium-binding protein</fullName>
    </recommendedName>
</protein>
<dbReference type="InterPro" id="IPR018511">
    <property type="entry name" value="Hemolysin-typ_Ca-bd_CS"/>
</dbReference>
<dbReference type="InterPro" id="IPR001343">
    <property type="entry name" value="Hemolysn_Ca-bd"/>
</dbReference>
<dbReference type="InterPro" id="IPR050557">
    <property type="entry name" value="RTX_toxin/Mannuronan_C5-epim"/>
</dbReference>
<comment type="subcellular location">
    <subcellularLocation>
        <location evidence="1">Secreted</location>
    </subcellularLocation>
</comment>
<dbReference type="SUPFAM" id="SSF51120">
    <property type="entry name" value="beta-Roll"/>
    <property type="match status" value="2"/>
</dbReference>
<gene>
    <name evidence="3" type="ORF">QO033_08340</name>
</gene>
<keyword evidence="4" id="KW-1185">Reference proteome</keyword>
<comment type="caution">
    <text evidence="3">The sequence shown here is derived from an EMBL/GenBank/DDBJ whole genome shotgun (WGS) entry which is preliminary data.</text>
</comment>
<sequence>MTFSVLKSLATPATLYDNFLFLLTNSHLKFDPDSWAAALPRGKAGTTVDLGTSLSGPDGSISYGLVLKGDFSKTDSTWSGPVTRAIMKIDGETVGVLQVNSGIDLSRIVNVQPSTLIWNELTNTGVRGKLTPGADNMNGSVTDDILNGARGDDSLNGGLGDDRLIGGLGNDHLDGHAGDDRLLGGGGDDFLFGKDGSDRLFGQAGKDTFFADSNGDNVWTGGKGADLFQPGAWFGAGDVSTTITDFNKRQGDQIDLSNDSYLLFNFADVDEIRYIGKKAFSGTEGRFEIRMKNGYVEIDQNGDGIADRGLLLEGQDTFAPRQTDWLLLPDGFDFG</sequence>
<dbReference type="InterPro" id="IPR011049">
    <property type="entry name" value="Serralysin-like_metalloprot_C"/>
</dbReference>
<dbReference type="EMBL" id="JASNJD010000005">
    <property type="protein sequence ID" value="MDK3017682.1"/>
    <property type="molecule type" value="Genomic_DNA"/>
</dbReference>
<organism evidence="3 4">
    <name type="scientific">Pseudodonghicola flavimaris</name>
    <dbReference type="NCBI Taxonomy" id="3050036"/>
    <lineage>
        <taxon>Bacteria</taxon>
        <taxon>Pseudomonadati</taxon>
        <taxon>Pseudomonadota</taxon>
        <taxon>Alphaproteobacteria</taxon>
        <taxon>Rhodobacterales</taxon>
        <taxon>Paracoccaceae</taxon>
        <taxon>Pseudodonghicola</taxon>
    </lineage>
</organism>
<reference evidence="3 4" key="1">
    <citation type="submission" date="2023-05" db="EMBL/GenBank/DDBJ databases">
        <title>Pseudodonghicola sp. nov.</title>
        <authorList>
            <person name="Huang J."/>
        </authorList>
    </citation>
    <scope>NUCLEOTIDE SEQUENCE [LARGE SCALE GENOMIC DNA]</scope>
    <source>
        <strain evidence="3 4">IC7</strain>
    </source>
</reference>
<evidence type="ECO:0000313" key="4">
    <source>
        <dbReference type="Proteomes" id="UP001243757"/>
    </source>
</evidence>
<dbReference type="Gene3D" id="2.150.10.10">
    <property type="entry name" value="Serralysin-like metalloprotease, C-terminal"/>
    <property type="match status" value="2"/>
</dbReference>